<evidence type="ECO:0000256" key="4">
    <source>
        <dbReference type="ARBA" id="ARBA00022729"/>
    </source>
</evidence>
<dbReference type="GO" id="GO:0046872">
    <property type="term" value="F:metal ion binding"/>
    <property type="evidence" value="ECO:0007669"/>
    <property type="project" value="UniProtKB-KW"/>
</dbReference>
<keyword evidence="5 8" id="KW-0378">Hydrolase</keyword>
<protein>
    <recommendedName>
        <fullName evidence="8">Carboxylic ester hydrolase</fullName>
        <ecNumber evidence="8">3.1.1.-</ecNumber>
    </recommendedName>
</protein>
<evidence type="ECO:0000256" key="6">
    <source>
        <dbReference type="ARBA" id="ARBA00022837"/>
    </source>
</evidence>
<accession>A0A6A6EWS1</accession>
<dbReference type="InterPro" id="IPR011118">
    <property type="entry name" value="Tannase/feruloyl_esterase"/>
</dbReference>
<dbReference type="GO" id="GO:0030600">
    <property type="term" value="F:feruloyl esterase activity"/>
    <property type="evidence" value="ECO:0007669"/>
    <property type="project" value="UniProtKB-ARBA"/>
</dbReference>
<proteinExistence type="inferred from homology"/>
<organism evidence="9 10">
    <name type="scientific">Zopfia rhizophila CBS 207.26</name>
    <dbReference type="NCBI Taxonomy" id="1314779"/>
    <lineage>
        <taxon>Eukaryota</taxon>
        <taxon>Fungi</taxon>
        <taxon>Dikarya</taxon>
        <taxon>Ascomycota</taxon>
        <taxon>Pezizomycotina</taxon>
        <taxon>Dothideomycetes</taxon>
        <taxon>Dothideomycetes incertae sedis</taxon>
        <taxon>Zopfiaceae</taxon>
        <taxon>Zopfia</taxon>
    </lineage>
</organism>
<evidence type="ECO:0000256" key="5">
    <source>
        <dbReference type="ARBA" id="ARBA00022801"/>
    </source>
</evidence>
<sequence length="499" mass="54293">MAALQNTLALHNCSPQAIPYPTVFGAQFLSVEASLVQNYSQYVPSQIYPNHDSINATNLRFCNVTVTHTHPGQNDTLITQVWLPIAPKWNERMQAIGGGGWVAGLFYVSFAGMAGAVAEGYAAPWNVNLYALQDFASVSLNDAIIIGKSLINSYYGQPPKYSYWSGCSQGGRQGVMLAQRYPNALDGIAASAPAINWPELFGGMYFPQQVMNEMGSYPHPCELDALTIAAIKACDSNDGLADGIISDPDACHFDPYSLIGSTINCHDSNTSIKISKAAAVATEAAWTGVKTSNGSFLWFTPGYEANLTNPQSSPAVTECSTNGTCTGQPQPLGMDWMKLFIKKDPTFNAFNMTRREYEHMFHAGVREYQSIIGTSYPDLTEFRDAGGKMIAYHGLADEVIPFRSSRQYYDAVTAVDPLVHEYYRLFEAPGLAHCNGGAGAYPAGTFDALVEWVEKGIVPETLRATAPSNQSRILCPYPQMTKLNSSTGDEVGFESFYCS</sequence>
<dbReference type="EMBL" id="ML994611">
    <property type="protein sequence ID" value="KAF2194560.1"/>
    <property type="molecule type" value="Genomic_DNA"/>
</dbReference>
<name>A0A6A6EWS1_9PEZI</name>
<dbReference type="PANTHER" id="PTHR33938:SF13">
    <property type="entry name" value="CARBOXYLIC ESTER HYDROLASE"/>
    <property type="match status" value="1"/>
</dbReference>
<dbReference type="InterPro" id="IPR029058">
    <property type="entry name" value="AB_hydrolase_fold"/>
</dbReference>
<dbReference type="Proteomes" id="UP000800200">
    <property type="component" value="Unassembled WGS sequence"/>
</dbReference>
<comment type="similarity">
    <text evidence="1 8">Belongs to the tannase family.</text>
</comment>
<gene>
    <name evidence="9" type="ORF">K469DRAFT_734397</name>
</gene>
<keyword evidence="4" id="KW-0732">Signal</keyword>
<evidence type="ECO:0000256" key="2">
    <source>
        <dbReference type="ARBA" id="ARBA00022487"/>
    </source>
</evidence>
<reference evidence="9" key="1">
    <citation type="journal article" date="2020" name="Stud. Mycol.">
        <title>101 Dothideomycetes genomes: a test case for predicting lifestyles and emergence of pathogens.</title>
        <authorList>
            <person name="Haridas S."/>
            <person name="Albert R."/>
            <person name="Binder M."/>
            <person name="Bloem J."/>
            <person name="Labutti K."/>
            <person name="Salamov A."/>
            <person name="Andreopoulos B."/>
            <person name="Baker S."/>
            <person name="Barry K."/>
            <person name="Bills G."/>
            <person name="Bluhm B."/>
            <person name="Cannon C."/>
            <person name="Castanera R."/>
            <person name="Culley D."/>
            <person name="Daum C."/>
            <person name="Ezra D."/>
            <person name="Gonzalez J."/>
            <person name="Henrissat B."/>
            <person name="Kuo A."/>
            <person name="Liang C."/>
            <person name="Lipzen A."/>
            <person name="Lutzoni F."/>
            <person name="Magnuson J."/>
            <person name="Mondo S."/>
            <person name="Nolan M."/>
            <person name="Ohm R."/>
            <person name="Pangilinan J."/>
            <person name="Park H.-J."/>
            <person name="Ramirez L."/>
            <person name="Alfaro M."/>
            <person name="Sun H."/>
            <person name="Tritt A."/>
            <person name="Yoshinaga Y."/>
            <person name="Zwiers L.-H."/>
            <person name="Turgeon B."/>
            <person name="Goodwin S."/>
            <person name="Spatafora J."/>
            <person name="Crous P."/>
            <person name="Grigoriev I."/>
        </authorList>
    </citation>
    <scope>NUCLEOTIDE SEQUENCE</scope>
    <source>
        <strain evidence="9">CBS 207.26</strain>
    </source>
</reference>
<evidence type="ECO:0000256" key="3">
    <source>
        <dbReference type="ARBA" id="ARBA00022723"/>
    </source>
</evidence>
<dbReference type="AlphaFoldDB" id="A0A6A6EWS1"/>
<evidence type="ECO:0000256" key="8">
    <source>
        <dbReference type="RuleBase" id="RU361238"/>
    </source>
</evidence>
<keyword evidence="10" id="KW-1185">Reference proteome</keyword>
<keyword evidence="6" id="KW-0106">Calcium</keyword>
<dbReference type="PANTHER" id="PTHR33938">
    <property type="entry name" value="FERULOYL ESTERASE B-RELATED"/>
    <property type="match status" value="1"/>
</dbReference>
<evidence type="ECO:0000256" key="7">
    <source>
        <dbReference type="ARBA" id="ARBA00023157"/>
    </source>
</evidence>
<dbReference type="SUPFAM" id="SSF53474">
    <property type="entry name" value="alpha/beta-Hydrolases"/>
    <property type="match status" value="1"/>
</dbReference>
<keyword evidence="7" id="KW-1015">Disulfide bond</keyword>
<evidence type="ECO:0000313" key="9">
    <source>
        <dbReference type="EMBL" id="KAF2194560.1"/>
    </source>
</evidence>
<evidence type="ECO:0000256" key="1">
    <source>
        <dbReference type="ARBA" id="ARBA00006249"/>
    </source>
</evidence>
<keyword evidence="2" id="KW-0719">Serine esterase</keyword>
<dbReference type="Gene3D" id="3.40.50.1820">
    <property type="entry name" value="alpha/beta hydrolase"/>
    <property type="match status" value="1"/>
</dbReference>
<evidence type="ECO:0000313" key="10">
    <source>
        <dbReference type="Proteomes" id="UP000800200"/>
    </source>
</evidence>
<dbReference type="EC" id="3.1.1.-" evidence="8"/>
<keyword evidence="3" id="KW-0479">Metal-binding</keyword>
<dbReference type="OrthoDB" id="3039123at2759"/>
<dbReference type="Pfam" id="PF07519">
    <property type="entry name" value="Tannase"/>
    <property type="match status" value="1"/>
</dbReference>